<evidence type="ECO:0000313" key="1">
    <source>
        <dbReference type="EMBL" id="GBN20138.1"/>
    </source>
</evidence>
<keyword evidence="2" id="KW-1185">Reference proteome</keyword>
<dbReference type="InterPro" id="IPR036397">
    <property type="entry name" value="RNaseH_sf"/>
</dbReference>
<dbReference type="GO" id="GO:0003676">
    <property type="term" value="F:nucleic acid binding"/>
    <property type="evidence" value="ECO:0007669"/>
    <property type="project" value="InterPro"/>
</dbReference>
<dbReference type="AlphaFoldDB" id="A0A4Y2LZA2"/>
<organism evidence="1 2">
    <name type="scientific">Araneus ventricosus</name>
    <name type="common">Orbweaver spider</name>
    <name type="synonym">Epeira ventricosa</name>
    <dbReference type="NCBI Taxonomy" id="182803"/>
    <lineage>
        <taxon>Eukaryota</taxon>
        <taxon>Metazoa</taxon>
        <taxon>Ecdysozoa</taxon>
        <taxon>Arthropoda</taxon>
        <taxon>Chelicerata</taxon>
        <taxon>Arachnida</taxon>
        <taxon>Araneae</taxon>
        <taxon>Araneomorphae</taxon>
        <taxon>Entelegynae</taxon>
        <taxon>Araneoidea</taxon>
        <taxon>Araneidae</taxon>
        <taxon>Araneus</taxon>
    </lineage>
</organism>
<dbReference type="Gene3D" id="3.30.420.10">
    <property type="entry name" value="Ribonuclease H-like superfamily/Ribonuclease H"/>
    <property type="match status" value="1"/>
</dbReference>
<protein>
    <submittedName>
        <fullName evidence="1">Uncharacterized protein</fullName>
    </submittedName>
</protein>
<reference evidence="1 2" key="1">
    <citation type="journal article" date="2019" name="Sci. Rep.">
        <title>Orb-weaving spider Araneus ventricosus genome elucidates the spidroin gene catalogue.</title>
        <authorList>
            <person name="Kono N."/>
            <person name="Nakamura H."/>
            <person name="Ohtoshi R."/>
            <person name="Moran D.A.P."/>
            <person name="Shinohara A."/>
            <person name="Yoshida Y."/>
            <person name="Fujiwara M."/>
            <person name="Mori M."/>
            <person name="Tomita M."/>
            <person name="Arakawa K."/>
        </authorList>
    </citation>
    <scope>NUCLEOTIDE SEQUENCE [LARGE SCALE GENOMIC DNA]</scope>
</reference>
<evidence type="ECO:0000313" key="2">
    <source>
        <dbReference type="Proteomes" id="UP000499080"/>
    </source>
</evidence>
<dbReference type="OrthoDB" id="6435261at2759"/>
<gene>
    <name evidence="1" type="ORF">AVEN_227201_1</name>
</gene>
<comment type="caution">
    <text evidence="1">The sequence shown here is derived from an EMBL/GenBank/DDBJ whole genome shotgun (WGS) entry which is preliminary data.</text>
</comment>
<sequence length="140" mass="16169">MTLGHCSLTEAALEQDEAPPHWKLKVREVLNNVIPNHWIGRAGTNDKVTFPLLPDHWTLPQVNFFLLGFVKNKVYVPPLPRNLEDLRTCIGNALKLVTPDMLKRVWEEMDYCLDIVCLTRGSHIEHLQCHKIKYLSCPFL</sequence>
<dbReference type="Proteomes" id="UP000499080">
    <property type="component" value="Unassembled WGS sequence"/>
</dbReference>
<dbReference type="PANTHER" id="PTHR47326">
    <property type="entry name" value="TRANSPOSABLE ELEMENT TC3 TRANSPOSASE-LIKE PROTEIN"/>
    <property type="match status" value="1"/>
</dbReference>
<dbReference type="EMBL" id="BGPR01006573">
    <property type="protein sequence ID" value="GBN20138.1"/>
    <property type="molecule type" value="Genomic_DNA"/>
</dbReference>
<accession>A0A4Y2LZA2</accession>
<proteinExistence type="predicted"/>
<dbReference type="PANTHER" id="PTHR47326:SF1">
    <property type="entry name" value="HTH PSQ-TYPE DOMAIN-CONTAINING PROTEIN"/>
    <property type="match status" value="1"/>
</dbReference>
<name>A0A4Y2LZA2_ARAVE</name>